<evidence type="ECO:0000313" key="1">
    <source>
        <dbReference type="EMBL" id="KAA1081852.1"/>
    </source>
</evidence>
<reference evidence="1 2" key="1">
    <citation type="submission" date="2019-05" db="EMBL/GenBank/DDBJ databases">
        <title>Emergence of the Ug99 lineage of the wheat stem rust pathogen through somatic hybridization.</title>
        <authorList>
            <person name="Li F."/>
            <person name="Upadhyaya N.M."/>
            <person name="Sperschneider J."/>
            <person name="Matny O."/>
            <person name="Nguyen-Phuc H."/>
            <person name="Mago R."/>
            <person name="Raley C."/>
            <person name="Miller M.E."/>
            <person name="Silverstein K.A.T."/>
            <person name="Henningsen E."/>
            <person name="Hirsch C.D."/>
            <person name="Visser B."/>
            <person name="Pretorius Z.A."/>
            <person name="Steffenson B.J."/>
            <person name="Schwessinger B."/>
            <person name="Dodds P.N."/>
            <person name="Figueroa M."/>
        </authorList>
    </citation>
    <scope>NUCLEOTIDE SEQUENCE [LARGE SCALE GENOMIC DNA]</scope>
    <source>
        <strain evidence="1 2">Ug99</strain>
    </source>
</reference>
<name>A0A5B0MZ07_PUCGR</name>
<accession>A0A5B0MZ07</accession>
<dbReference type="EMBL" id="VDEP01000440">
    <property type="protein sequence ID" value="KAA1081852.1"/>
    <property type="molecule type" value="Genomic_DNA"/>
</dbReference>
<dbReference type="AlphaFoldDB" id="A0A5B0MZ07"/>
<sequence>MLNFNQTTINCSPELSHHLLPSFLSASRPVFTHLKSPWLGNSTKYPTAASASDLAVPNSASTSPCPRSLSAPLQYARALVAVGREPQSPPVPGFLAVSIQNLVHSTLLCPRFPTPRKA</sequence>
<evidence type="ECO:0000313" key="2">
    <source>
        <dbReference type="Proteomes" id="UP000325313"/>
    </source>
</evidence>
<gene>
    <name evidence="1" type="ORF">PGTUg99_018657</name>
</gene>
<proteinExistence type="predicted"/>
<comment type="caution">
    <text evidence="1">The sequence shown here is derived from an EMBL/GenBank/DDBJ whole genome shotgun (WGS) entry which is preliminary data.</text>
</comment>
<organism evidence="1 2">
    <name type="scientific">Puccinia graminis f. sp. tritici</name>
    <dbReference type="NCBI Taxonomy" id="56615"/>
    <lineage>
        <taxon>Eukaryota</taxon>
        <taxon>Fungi</taxon>
        <taxon>Dikarya</taxon>
        <taxon>Basidiomycota</taxon>
        <taxon>Pucciniomycotina</taxon>
        <taxon>Pucciniomycetes</taxon>
        <taxon>Pucciniales</taxon>
        <taxon>Pucciniaceae</taxon>
        <taxon>Puccinia</taxon>
    </lineage>
</organism>
<protein>
    <submittedName>
        <fullName evidence="1">Uncharacterized protein</fullName>
    </submittedName>
</protein>
<dbReference type="Proteomes" id="UP000325313">
    <property type="component" value="Unassembled WGS sequence"/>
</dbReference>